<comment type="caution">
    <text evidence="2">The sequence shown here is derived from an EMBL/GenBank/DDBJ whole genome shotgun (WGS) entry which is preliminary data.</text>
</comment>
<organism evidence="2">
    <name type="scientific">marine sediment metagenome</name>
    <dbReference type="NCBI Taxonomy" id="412755"/>
    <lineage>
        <taxon>unclassified sequences</taxon>
        <taxon>metagenomes</taxon>
        <taxon>ecological metagenomes</taxon>
    </lineage>
</organism>
<dbReference type="Pfam" id="PF00534">
    <property type="entry name" value="Glycos_transf_1"/>
    <property type="match status" value="1"/>
</dbReference>
<reference evidence="2" key="1">
    <citation type="journal article" date="2014" name="Front. Microbiol.">
        <title>High frequency of phylogenetically diverse reductive dehalogenase-homologous genes in deep subseafloor sedimentary metagenomes.</title>
        <authorList>
            <person name="Kawai M."/>
            <person name="Futagami T."/>
            <person name="Toyoda A."/>
            <person name="Takaki Y."/>
            <person name="Nishi S."/>
            <person name="Hori S."/>
            <person name="Arai W."/>
            <person name="Tsubouchi T."/>
            <person name="Morono Y."/>
            <person name="Uchiyama I."/>
            <person name="Ito T."/>
            <person name="Fujiyama A."/>
            <person name="Inagaki F."/>
            <person name="Takami H."/>
        </authorList>
    </citation>
    <scope>NUCLEOTIDE SEQUENCE</scope>
    <source>
        <strain evidence="2">Expedition CK06-06</strain>
    </source>
</reference>
<feature type="non-terminal residue" evidence="2">
    <location>
        <position position="1"/>
    </location>
</feature>
<accession>X1FPG2</accession>
<evidence type="ECO:0000259" key="1">
    <source>
        <dbReference type="Pfam" id="PF00534"/>
    </source>
</evidence>
<evidence type="ECO:0000313" key="2">
    <source>
        <dbReference type="EMBL" id="GAH22653.1"/>
    </source>
</evidence>
<dbReference type="InterPro" id="IPR001296">
    <property type="entry name" value="Glyco_trans_1"/>
</dbReference>
<dbReference type="EMBL" id="BARU01001962">
    <property type="protein sequence ID" value="GAH22653.1"/>
    <property type="molecule type" value="Genomic_DNA"/>
</dbReference>
<protein>
    <recommendedName>
        <fullName evidence="1">Glycosyl transferase family 1 domain-containing protein</fullName>
    </recommendedName>
</protein>
<name>X1FPG2_9ZZZZ</name>
<dbReference type="PANTHER" id="PTHR12526:SF638">
    <property type="entry name" value="SPORE COAT PROTEIN SA"/>
    <property type="match status" value="1"/>
</dbReference>
<proteinExistence type="predicted"/>
<dbReference type="GO" id="GO:0016757">
    <property type="term" value="F:glycosyltransferase activity"/>
    <property type="evidence" value="ECO:0007669"/>
    <property type="project" value="InterPro"/>
</dbReference>
<dbReference type="SUPFAM" id="SSF53756">
    <property type="entry name" value="UDP-Glycosyltransferase/glycogen phosphorylase"/>
    <property type="match status" value="1"/>
</dbReference>
<dbReference type="Gene3D" id="3.40.50.2000">
    <property type="entry name" value="Glycogen Phosphorylase B"/>
    <property type="match status" value="2"/>
</dbReference>
<dbReference type="AlphaFoldDB" id="X1FPG2"/>
<sequence length="98" mass="11016">YYKEGLPRSLIEAAAMAKPIITTDIPGCREVVKDGVNGLLVPKKNVELLVKAMLTLANDPDLCKRMGHASRERVLKYFDECIVIRKTLDVYRKTGLKL</sequence>
<gene>
    <name evidence="2" type="ORF">S03H2_04838</name>
</gene>
<feature type="domain" description="Glycosyl transferase family 1" evidence="1">
    <location>
        <begin position="2"/>
        <end position="73"/>
    </location>
</feature>
<dbReference type="PANTHER" id="PTHR12526">
    <property type="entry name" value="GLYCOSYLTRANSFERASE"/>
    <property type="match status" value="1"/>
</dbReference>